<dbReference type="PANTHER" id="PTHR43245:SF58">
    <property type="entry name" value="BLL5923 PROTEIN"/>
    <property type="match status" value="1"/>
</dbReference>
<reference evidence="2 3" key="1">
    <citation type="submission" date="2018-05" db="EMBL/GenBank/DDBJ databases">
        <title>Genomic Encyclopedia of Type Strains, Phase IV (KMG-IV): sequencing the most valuable type-strain genomes for metagenomic binning, comparative biology and taxonomic classification.</title>
        <authorList>
            <person name="Goeker M."/>
        </authorList>
    </citation>
    <scope>NUCLEOTIDE SEQUENCE [LARGE SCALE GENOMIC DNA]</scope>
    <source>
        <strain evidence="2 3">DSM 28816</strain>
    </source>
</reference>
<evidence type="ECO:0000313" key="2">
    <source>
        <dbReference type="EMBL" id="PXV91450.1"/>
    </source>
</evidence>
<dbReference type="InterPro" id="IPR001509">
    <property type="entry name" value="Epimerase_deHydtase"/>
</dbReference>
<dbReference type="Pfam" id="PF01370">
    <property type="entry name" value="Epimerase"/>
    <property type="match status" value="1"/>
</dbReference>
<protein>
    <submittedName>
        <fullName evidence="2">UDP-glucose 4-epimerase</fullName>
    </submittedName>
</protein>
<dbReference type="Proteomes" id="UP000247523">
    <property type="component" value="Unassembled WGS sequence"/>
</dbReference>
<dbReference type="InterPro" id="IPR050177">
    <property type="entry name" value="Lipid_A_modif_metabolic_enz"/>
</dbReference>
<name>A0A318ETC3_9FIRM</name>
<gene>
    <name evidence="2" type="ORF">C8E03_1036</name>
</gene>
<dbReference type="EMBL" id="QICS01000003">
    <property type="protein sequence ID" value="PXV91450.1"/>
    <property type="molecule type" value="Genomic_DNA"/>
</dbReference>
<dbReference type="AlphaFoldDB" id="A0A318ETC3"/>
<dbReference type="InterPro" id="IPR036291">
    <property type="entry name" value="NAD(P)-bd_dom_sf"/>
</dbReference>
<accession>A0A318ETC3</accession>
<dbReference type="PANTHER" id="PTHR43245">
    <property type="entry name" value="BIFUNCTIONAL POLYMYXIN RESISTANCE PROTEIN ARNA"/>
    <property type="match status" value="1"/>
</dbReference>
<evidence type="ECO:0000313" key="3">
    <source>
        <dbReference type="Proteomes" id="UP000247523"/>
    </source>
</evidence>
<evidence type="ECO:0000259" key="1">
    <source>
        <dbReference type="Pfam" id="PF01370"/>
    </source>
</evidence>
<dbReference type="SUPFAM" id="SSF51735">
    <property type="entry name" value="NAD(P)-binding Rossmann-fold domains"/>
    <property type="match status" value="1"/>
</dbReference>
<organism evidence="2 3">
    <name type="scientific">Lachnotalea glycerini</name>
    <dbReference type="NCBI Taxonomy" id="1763509"/>
    <lineage>
        <taxon>Bacteria</taxon>
        <taxon>Bacillati</taxon>
        <taxon>Bacillota</taxon>
        <taxon>Clostridia</taxon>
        <taxon>Lachnospirales</taxon>
        <taxon>Lachnospiraceae</taxon>
        <taxon>Lachnotalea</taxon>
    </lineage>
</organism>
<dbReference type="Gene3D" id="3.40.50.720">
    <property type="entry name" value="NAD(P)-binding Rossmann-like Domain"/>
    <property type="match status" value="1"/>
</dbReference>
<sequence>MKKVLITGANSYIGMSVDNWLSNYKDIHVDTIDTINGKWKEQCFQGYDTIFHVAGIAHADVGNVSEEIKKKYYEINCDLAIDVAKKAKAEEVKQFIFMSSIIIYGDSAPYGKDKIIDSTTKPLPANFYGDSKLQAEKGLMELQDSTFKIAVIRPPMIYGKGSKGNYQMLSKLAHIMPVFPVVFNKRSMLHIDNLCEFIRLIIINQDEGIFFPQNREFVSTTEMVKQIAKVDGKKIYFTKSMSIAIVIASKLPGKIGKLTNKAFGNLTYDMKMSKYEKESYIVNDFEKSIYKTEK</sequence>
<proteinExistence type="predicted"/>
<comment type="caution">
    <text evidence="2">The sequence shown here is derived from an EMBL/GenBank/DDBJ whole genome shotgun (WGS) entry which is preliminary data.</text>
</comment>
<feature type="domain" description="NAD-dependent epimerase/dehydratase" evidence="1">
    <location>
        <begin position="26"/>
        <end position="206"/>
    </location>
</feature>
<dbReference type="RefSeq" id="WP_110290691.1">
    <property type="nucleotide sequence ID" value="NZ_QICS01000003.1"/>
</dbReference>